<name>A0AAD7ARA5_9AGAR</name>
<evidence type="ECO:0000256" key="1">
    <source>
        <dbReference type="SAM" id="MobiDB-lite"/>
    </source>
</evidence>
<evidence type="ECO:0000313" key="5">
    <source>
        <dbReference type="Proteomes" id="UP001218218"/>
    </source>
</evidence>
<evidence type="ECO:0000259" key="3">
    <source>
        <dbReference type="Pfam" id="PF24016"/>
    </source>
</evidence>
<keyword evidence="5" id="KW-1185">Reference proteome</keyword>
<reference evidence="4" key="1">
    <citation type="submission" date="2023-03" db="EMBL/GenBank/DDBJ databases">
        <title>Massive genome expansion in bonnet fungi (Mycena s.s.) driven by repeated elements and novel gene families across ecological guilds.</title>
        <authorList>
            <consortium name="Lawrence Berkeley National Laboratory"/>
            <person name="Harder C.B."/>
            <person name="Miyauchi S."/>
            <person name="Viragh M."/>
            <person name="Kuo A."/>
            <person name="Thoen E."/>
            <person name="Andreopoulos B."/>
            <person name="Lu D."/>
            <person name="Skrede I."/>
            <person name="Drula E."/>
            <person name="Henrissat B."/>
            <person name="Morin E."/>
            <person name="Kohler A."/>
            <person name="Barry K."/>
            <person name="LaButti K."/>
            <person name="Morin E."/>
            <person name="Salamov A."/>
            <person name="Lipzen A."/>
            <person name="Mereny Z."/>
            <person name="Hegedus B."/>
            <person name="Baldrian P."/>
            <person name="Stursova M."/>
            <person name="Weitz H."/>
            <person name="Taylor A."/>
            <person name="Grigoriev I.V."/>
            <person name="Nagy L.G."/>
            <person name="Martin F."/>
            <person name="Kauserud H."/>
        </authorList>
    </citation>
    <scope>NUCLEOTIDE SEQUENCE</scope>
    <source>
        <strain evidence="4">CBHHK002</strain>
    </source>
</reference>
<keyword evidence="2" id="KW-0472">Membrane</keyword>
<feature type="transmembrane region" description="Helical" evidence="2">
    <location>
        <begin position="55"/>
        <end position="75"/>
    </location>
</feature>
<evidence type="ECO:0000256" key="2">
    <source>
        <dbReference type="SAM" id="Phobius"/>
    </source>
</evidence>
<dbReference type="InterPro" id="IPR055754">
    <property type="entry name" value="DUF7330"/>
</dbReference>
<organism evidence="4 5">
    <name type="scientific">Mycena albidolilacea</name>
    <dbReference type="NCBI Taxonomy" id="1033008"/>
    <lineage>
        <taxon>Eukaryota</taxon>
        <taxon>Fungi</taxon>
        <taxon>Dikarya</taxon>
        <taxon>Basidiomycota</taxon>
        <taxon>Agaricomycotina</taxon>
        <taxon>Agaricomycetes</taxon>
        <taxon>Agaricomycetidae</taxon>
        <taxon>Agaricales</taxon>
        <taxon>Marasmiineae</taxon>
        <taxon>Mycenaceae</taxon>
        <taxon>Mycena</taxon>
    </lineage>
</organism>
<proteinExistence type="predicted"/>
<feature type="region of interest" description="Disordered" evidence="1">
    <location>
        <begin position="1"/>
        <end position="31"/>
    </location>
</feature>
<keyword evidence="2" id="KW-1133">Transmembrane helix</keyword>
<dbReference type="Pfam" id="PF24016">
    <property type="entry name" value="DUF7330"/>
    <property type="match status" value="1"/>
</dbReference>
<feature type="domain" description="DUF7330" evidence="3">
    <location>
        <begin position="285"/>
        <end position="413"/>
    </location>
</feature>
<dbReference type="AlphaFoldDB" id="A0AAD7ARA5"/>
<sequence>MIVDDQPVKSPASDSTPLLGDPSGQQADTELPQYTVHPAPIRSQRTKRSLSANRWVIIAVITLILGIVISAELYLNVISRVPRNYEYSFPTDVDLDRCVTAWPRKKKKNDGVAFYPYSVSTSFELPLPSKTLLLLSNGALSNGRLKITESSEITDVQVNVTVKYFSTAVRDSAKVCVIERYKGESGVGIFTPSNWRNVFLSTDRIFFEVELTLPRTGSARYVPGFTTDVDNFSHDVDSLSAHFGDISLTGTNGKIQAKLLSARTATLTSSNAGVIVDSLEAQIATVRTSNGRISGSYTVSDSLHLENSDGPINVAVAVNSTDAKKPKHIVMDTSNGALHCVVNLLVPVLGQAGTFHIRAHTLNAPLQAEIASAPLDSVLTVDAKTSNRVASVALPSTYEGSFEVVTSNAPATFERVYSGERDPACERDEKCSGRSRLVRATAAKRSSVAGTAYWDQKNADRGKVSLTSSNGPATLYL</sequence>
<accession>A0AAD7ARA5</accession>
<evidence type="ECO:0000313" key="4">
    <source>
        <dbReference type="EMBL" id="KAJ7366562.1"/>
    </source>
</evidence>
<protein>
    <recommendedName>
        <fullName evidence="3">DUF7330 domain-containing protein</fullName>
    </recommendedName>
</protein>
<comment type="caution">
    <text evidence="4">The sequence shown here is derived from an EMBL/GenBank/DDBJ whole genome shotgun (WGS) entry which is preliminary data.</text>
</comment>
<gene>
    <name evidence="4" type="ORF">DFH08DRAFT_170325</name>
</gene>
<dbReference type="Proteomes" id="UP001218218">
    <property type="component" value="Unassembled WGS sequence"/>
</dbReference>
<dbReference type="EMBL" id="JARIHO010000002">
    <property type="protein sequence ID" value="KAJ7366562.1"/>
    <property type="molecule type" value="Genomic_DNA"/>
</dbReference>
<keyword evidence="2" id="KW-0812">Transmembrane</keyword>